<keyword evidence="1" id="KW-0479">Metal-binding</keyword>
<dbReference type="Proteomes" id="UP001597368">
    <property type="component" value="Unassembled WGS sequence"/>
</dbReference>
<organism evidence="3 4">
    <name type="scientific">Nonomuraea mangrovi</name>
    <dbReference type="NCBI Taxonomy" id="2316207"/>
    <lineage>
        <taxon>Bacteria</taxon>
        <taxon>Bacillati</taxon>
        <taxon>Actinomycetota</taxon>
        <taxon>Actinomycetes</taxon>
        <taxon>Streptosporangiales</taxon>
        <taxon>Streptosporangiaceae</taxon>
        <taxon>Nonomuraea</taxon>
    </lineage>
</organism>
<name>A0ABW4T589_9ACTN</name>
<dbReference type="RefSeq" id="WP_379576368.1">
    <property type="nucleotide sequence ID" value="NZ_JBHUFV010000050.1"/>
</dbReference>
<evidence type="ECO:0000259" key="2">
    <source>
        <dbReference type="PROSITE" id="PS50846"/>
    </source>
</evidence>
<dbReference type="PROSITE" id="PS01047">
    <property type="entry name" value="HMA_1"/>
    <property type="match status" value="1"/>
</dbReference>
<protein>
    <submittedName>
        <fullName evidence="3">Heavy-metal-associated domain-containing protein</fullName>
    </submittedName>
</protein>
<dbReference type="CDD" id="cd00371">
    <property type="entry name" value="HMA"/>
    <property type="match status" value="1"/>
</dbReference>
<comment type="caution">
    <text evidence="3">The sequence shown here is derived from an EMBL/GenBank/DDBJ whole genome shotgun (WGS) entry which is preliminary data.</text>
</comment>
<dbReference type="InterPro" id="IPR036163">
    <property type="entry name" value="HMA_dom_sf"/>
</dbReference>
<gene>
    <name evidence="3" type="ORF">ACFSKW_32770</name>
</gene>
<dbReference type="InterPro" id="IPR006121">
    <property type="entry name" value="HMA_dom"/>
</dbReference>
<dbReference type="Pfam" id="PF00403">
    <property type="entry name" value="HMA"/>
    <property type="match status" value="1"/>
</dbReference>
<proteinExistence type="predicted"/>
<sequence length="69" mass="7085">MSTSTYKVTGMTCNGCAGKVKTQISQVAGVNAVDVDLSTGHVKVTSEGHVDDVLVVDAVEEAGYEAVLV</sequence>
<evidence type="ECO:0000313" key="4">
    <source>
        <dbReference type="Proteomes" id="UP001597368"/>
    </source>
</evidence>
<feature type="domain" description="HMA" evidence="2">
    <location>
        <begin position="2"/>
        <end position="67"/>
    </location>
</feature>
<dbReference type="SUPFAM" id="SSF55008">
    <property type="entry name" value="HMA, heavy metal-associated domain"/>
    <property type="match status" value="1"/>
</dbReference>
<evidence type="ECO:0000313" key="3">
    <source>
        <dbReference type="EMBL" id="MFD1936255.1"/>
    </source>
</evidence>
<dbReference type="EMBL" id="JBHUFV010000050">
    <property type="protein sequence ID" value="MFD1936255.1"/>
    <property type="molecule type" value="Genomic_DNA"/>
</dbReference>
<dbReference type="InterPro" id="IPR017969">
    <property type="entry name" value="Heavy-metal-associated_CS"/>
</dbReference>
<dbReference type="PROSITE" id="PS50846">
    <property type="entry name" value="HMA_2"/>
    <property type="match status" value="1"/>
</dbReference>
<evidence type="ECO:0000256" key="1">
    <source>
        <dbReference type="ARBA" id="ARBA00022723"/>
    </source>
</evidence>
<dbReference type="Gene3D" id="3.30.70.100">
    <property type="match status" value="1"/>
</dbReference>
<reference evidence="4" key="1">
    <citation type="journal article" date="2019" name="Int. J. Syst. Evol. Microbiol.">
        <title>The Global Catalogue of Microorganisms (GCM) 10K type strain sequencing project: providing services to taxonomists for standard genome sequencing and annotation.</title>
        <authorList>
            <consortium name="The Broad Institute Genomics Platform"/>
            <consortium name="The Broad Institute Genome Sequencing Center for Infectious Disease"/>
            <person name="Wu L."/>
            <person name="Ma J."/>
        </authorList>
    </citation>
    <scope>NUCLEOTIDE SEQUENCE [LARGE SCALE GENOMIC DNA]</scope>
    <source>
        <strain evidence="4">ICMP 6774ER</strain>
    </source>
</reference>
<accession>A0ABW4T589</accession>
<keyword evidence="4" id="KW-1185">Reference proteome</keyword>